<dbReference type="EMBL" id="JAPCWZ010000007">
    <property type="protein sequence ID" value="KAK8855388.1"/>
    <property type="molecule type" value="Genomic_DNA"/>
</dbReference>
<feature type="compositionally biased region" description="Low complexity" evidence="2">
    <location>
        <begin position="71"/>
        <end position="81"/>
    </location>
</feature>
<gene>
    <name evidence="4" type="ORF">PGQ11_011300</name>
</gene>
<evidence type="ECO:0000256" key="1">
    <source>
        <dbReference type="ARBA" id="ARBA00023242"/>
    </source>
</evidence>
<evidence type="ECO:0000313" key="5">
    <source>
        <dbReference type="Proteomes" id="UP001390339"/>
    </source>
</evidence>
<dbReference type="PROSITE" id="PS50048">
    <property type="entry name" value="ZN2_CY6_FUNGAL_2"/>
    <property type="match status" value="1"/>
</dbReference>
<reference evidence="4 5" key="1">
    <citation type="journal article" date="2024" name="IMA Fungus">
        <title>Apiospora arundinis, a panoply of carbohydrate-active enzymes and secondary metabolites.</title>
        <authorList>
            <person name="Sorensen T."/>
            <person name="Petersen C."/>
            <person name="Muurmann A.T."/>
            <person name="Christiansen J.V."/>
            <person name="Brundto M.L."/>
            <person name="Overgaard C.K."/>
            <person name="Boysen A.T."/>
            <person name="Wollenberg R.D."/>
            <person name="Larsen T.O."/>
            <person name="Sorensen J.L."/>
            <person name="Nielsen K.L."/>
            <person name="Sondergaard T.E."/>
        </authorList>
    </citation>
    <scope>NUCLEOTIDE SEQUENCE [LARGE SCALE GENOMIC DNA]</scope>
    <source>
        <strain evidence="4 5">AAU 773</strain>
    </source>
</reference>
<dbReference type="InterPro" id="IPR053178">
    <property type="entry name" value="Osmoadaptation_assoc"/>
</dbReference>
<dbReference type="SUPFAM" id="SSF57701">
    <property type="entry name" value="Zn2/Cys6 DNA-binding domain"/>
    <property type="match status" value="1"/>
</dbReference>
<dbReference type="CDD" id="cd00067">
    <property type="entry name" value="GAL4"/>
    <property type="match status" value="1"/>
</dbReference>
<feature type="region of interest" description="Disordered" evidence="2">
    <location>
        <begin position="106"/>
        <end position="150"/>
    </location>
</feature>
<dbReference type="InterPro" id="IPR001138">
    <property type="entry name" value="Zn2Cys6_DnaBD"/>
</dbReference>
<sequence>MVGVKGKYKGCNTCRARRVKCDNTRPLCKKCTDHGRVCEGYERETVFIVGTVDDKGRCASHPPRNLGQPQASSSSPSPSRANSRKKQAKAAAAAAAGADAAAIMGSFSSSPSSSATSPQLSLREASSASPSAFHPLVPGRGRGDSFTSTLGGVGSSGGVGCGISTTAGATMPATTMTTLAPLELWEPLEPLMPAWDYGDVVTLMSAQSPAVRTFHRVRFLALRTPQLDAVLKSLDPMTPEGQLTLTLPPSRHRDAASSMAVASQDEVGFRLSAQCFIHAPLRAACDATIHYVGGTGLEYSSNMNALSEGVCLFLYEHNASAAPSNHPPWQDPTILADPILSLGPLHFRSFPSHHLFARVYRPNAILTSLLARTPCHLASPEWATVPYELHPKSPLDSLFDLISVVPSLLHRADRILPLPPTTLGRRLKAKDLLANCISVEVELARWYARIEAAAAGNRDMPLLYWIHGSLNLGGGNGAGMIGGGEGRRHAQMPFADTYDFASTVIGLGHVYYWTALMLLYECMESLVDAVLYHDGDSAPTEFSTNSGAGFSSSVPMRGDFISPATPATSATPTINSSSINDTRAGMLPGRRLEDLLPPRCDPSRYQVRERRKLAANICRSLDWAIGPPSISFSLSSSIPPPPSNLRGRRRGNGPIEVEQQQQQDLPQINNDNGPVNGHPDLALAPLHVVQRFYGALWSPDGRDGELERAWCCDFRARLEQRGREVEAWVGGRGGGGGRRGWVEIGRFG</sequence>
<dbReference type="InterPro" id="IPR036864">
    <property type="entry name" value="Zn2-C6_fun-type_DNA-bd_sf"/>
</dbReference>
<evidence type="ECO:0000256" key="2">
    <source>
        <dbReference type="SAM" id="MobiDB-lite"/>
    </source>
</evidence>
<accession>A0ABR2HZ68</accession>
<dbReference type="PANTHER" id="PTHR38111:SF9">
    <property type="entry name" value="ZN(2)-C6 FUNGAL-TYPE DOMAIN-CONTAINING PROTEIN"/>
    <property type="match status" value="1"/>
</dbReference>
<keyword evidence="5" id="KW-1185">Reference proteome</keyword>
<dbReference type="PANTHER" id="PTHR38111">
    <property type="entry name" value="ZN(2)-C6 FUNGAL-TYPE DOMAIN-CONTAINING PROTEIN-RELATED"/>
    <property type="match status" value="1"/>
</dbReference>
<protein>
    <submittedName>
        <fullName evidence="4">C6 zinc finger domain protein</fullName>
    </submittedName>
</protein>
<dbReference type="SMART" id="SM00066">
    <property type="entry name" value="GAL4"/>
    <property type="match status" value="1"/>
</dbReference>
<feature type="region of interest" description="Disordered" evidence="2">
    <location>
        <begin position="58"/>
        <end position="92"/>
    </location>
</feature>
<name>A0ABR2HZ68_9PEZI</name>
<dbReference type="Gene3D" id="4.10.240.10">
    <property type="entry name" value="Zn(2)-C6 fungal-type DNA-binding domain"/>
    <property type="match status" value="1"/>
</dbReference>
<evidence type="ECO:0000259" key="3">
    <source>
        <dbReference type="PROSITE" id="PS50048"/>
    </source>
</evidence>
<evidence type="ECO:0000313" key="4">
    <source>
        <dbReference type="EMBL" id="KAK8855388.1"/>
    </source>
</evidence>
<feature type="domain" description="Zn(2)-C6 fungal-type" evidence="3">
    <location>
        <begin position="10"/>
        <end position="38"/>
    </location>
</feature>
<feature type="region of interest" description="Disordered" evidence="2">
    <location>
        <begin position="632"/>
        <end position="651"/>
    </location>
</feature>
<feature type="compositionally biased region" description="Low complexity" evidence="2">
    <location>
        <begin position="564"/>
        <end position="580"/>
    </location>
</feature>
<dbReference type="Pfam" id="PF00172">
    <property type="entry name" value="Zn_clus"/>
    <property type="match status" value="1"/>
</dbReference>
<dbReference type="PROSITE" id="PS00463">
    <property type="entry name" value="ZN2_CY6_FUNGAL_1"/>
    <property type="match status" value="1"/>
</dbReference>
<proteinExistence type="predicted"/>
<feature type="region of interest" description="Disordered" evidence="2">
    <location>
        <begin position="564"/>
        <end position="583"/>
    </location>
</feature>
<keyword evidence="1" id="KW-0539">Nucleus</keyword>
<comment type="caution">
    <text evidence="4">The sequence shown here is derived from an EMBL/GenBank/DDBJ whole genome shotgun (WGS) entry which is preliminary data.</text>
</comment>
<feature type="compositionally biased region" description="Low complexity" evidence="2">
    <location>
        <begin position="106"/>
        <end position="121"/>
    </location>
</feature>
<dbReference type="Proteomes" id="UP001390339">
    <property type="component" value="Unassembled WGS sequence"/>
</dbReference>
<organism evidence="4 5">
    <name type="scientific">Apiospora arundinis</name>
    <dbReference type="NCBI Taxonomy" id="335852"/>
    <lineage>
        <taxon>Eukaryota</taxon>
        <taxon>Fungi</taxon>
        <taxon>Dikarya</taxon>
        <taxon>Ascomycota</taxon>
        <taxon>Pezizomycotina</taxon>
        <taxon>Sordariomycetes</taxon>
        <taxon>Xylariomycetidae</taxon>
        <taxon>Amphisphaeriales</taxon>
        <taxon>Apiosporaceae</taxon>
        <taxon>Apiospora</taxon>
    </lineage>
</organism>